<keyword evidence="2" id="KW-0547">Nucleotide-binding</keyword>
<feature type="domain" description="Secretion system C-terminal sorting" evidence="5">
    <location>
        <begin position="688"/>
        <end position="765"/>
    </location>
</feature>
<gene>
    <name evidence="6" type="ORF">ENS31_11915</name>
</gene>
<organism evidence="6">
    <name type="scientific">Ignavibacterium album</name>
    <dbReference type="NCBI Taxonomy" id="591197"/>
    <lineage>
        <taxon>Bacteria</taxon>
        <taxon>Pseudomonadati</taxon>
        <taxon>Ignavibacteriota</taxon>
        <taxon>Ignavibacteria</taxon>
        <taxon>Ignavibacteriales</taxon>
        <taxon>Ignavibacteriaceae</taxon>
        <taxon>Ignavibacterium</taxon>
    </lineage>
</organism>
<dbReference type="SUPFAM" id="SSF55816">
    <property type="entry name" value="5'-nucleotidase (syn. UDP-sugar hydrolase), C-terminal domain"/>
    <property type="match status" value="1"/>
</dbReference>
<dbReference type="GO" id="GO:0016787">
    <property type="term" value="F:hydrolase activity"/>
    <property type="evidence" value="ECO:0007669"/>
    <property type="project" value="UniProtKB-KW"/>
</dbReference>
<dbReference type="SUPFAM" id="SSF56300">
    <property type="entry name" value="Metallo-dependent phosphatases"/>
    <property type="match status" value="1"/>
</dbReference>
<name>A0A7V2ZLV2_9BACT</name>
<dbReference type="InterPro" id="IPR006179">
    <property type="entry name" value="5_nucleotidase/apyrase"/>
</dbReference>
<dbReference type="InterPro" id="IPR026444">
    <property type="entry name" value="Secre_tail"/>
</dbReference>
<dbReference type="Pfam" id="PF00149">
    <property type="entry name" value="Metallophos"/>
    <property type="match status" value="1"/>
</dbReference>
<dbReference type="EMBL" id="DSUJ01000010">
    <property type="protein sequence ID" value="HFI92213.1"/>
    <property type="molecule type" value="Genomic_DNA"/>
</dbReference>
<dbReference type="InterPro" id="IPR036907">
    <property type="entry name" value="5'-Nucleotdase_C_sf"/>
</dbReference>
<dbReference type="PRINTS" id="PR01607">
    <property type="entry name" value="APYRASEFAMLY"/>
</dbReference>
<keyword evidence="2" id="KW-0378">Hydrolase</keyword>
<feature type="domain" description="Calcineurin-like phosphoesterase" evidence="3">
    <location>
        <begin position="26"/>
        <end position="245"/>
    </location>
</feature>
<dbReference type="InterPro" id="IPR004843">
    <property type="entry name" value="Calcineurin-like_PHP"/>
</dbReference>
<comment type="similarity">
    <text evidence="2">Belongs to the 5'-nucleotidase family.</text>
</comment>
<dbReference type="Pfam" id="PF18962">
    <property type="entry name" value="Por_Secre_tail"/>
    <property type="match status" value="1"/>
</dbReference>
<dbReference type="InterPro" id="IPR029052">
    <property type="entry name" value="Metallo-depent_PP-like"/>
</dbReference>
<dbReference type="Gene3D" id="3.60.21.10">
    <property type="match status" value="1"/>
</dbReference>
<keyword evidence="1" id="KW-0732">Signal</keyword>
<sequence length="768" mass="85231">MKKIFYSLVFILSLTSQIISQPDTITVFHVNDSHSTLEAIGPRDNNYHGTMGGISRIATLVGLTRMTESNVLFLHAGDISIGDIFFNRNFHVPELQLLNSLGLDAMTLGNHEFDLGPEVLLGSLQYAFPNSLDAFPLLSANSDFSDPSINGLQNYVYPYVTKQFGSTKVGIFGLTTPATNLLSNPSPVIISDDIATIAFNTVQTLRTTELCDVVILLSHLGVALDQQIAENIPGIDLIVGGHDHYKYETPITVTNLYGGTTWIVQARSNYMYAGKLKLVKTGSAIQLIDYQLIPVDVNIPQEPTVQAAVDAMITDIETFYGIPFYTQPMGYALSYFEEEATNLLNLGPHDTPAGNLVAEAFRAFTGTDIAIQAGGSIALPLWEGIFTPSDIFRLNGYGFNTVNTLGFQLVTFNMTGAALIAGLEFGLSEIEMSDEFMIQCSGIEYTYDGTKPQGSRVVSVKINNQPLNPNTVYSITANEMVIGILNYLQIPYSDLNVLSGVTEFQAVTQYVMNQGNVLIPKELGRIMNVGDRLSKSSILGAGFMNVTIPELPSLQMQNVKLLFEFHGWDRGLNYNPNGRVNLSIPKLGMLFRSSTIDWILVENNNAYLRGSGKINFQGNYGYLLLANNNPDKLRVIIWDKNNNDRIVFDNLNMQSVTGMISFGNILLFAKEESEESETVNDFVLEQNYPNPFNPSTKISWQSPFDGWQTLKIYDVLGNEVATLVNEYRTAGRYEVEFDASKYNISNGVYFYLIQIRDYRDIKKCVLIK</sequence>
<dbReference type="AlphaFoldDB" id="A0A7V2ZLV2"/>
<dbReference type="PANTHER" id="PTHR11575">
    <property type="entry name" value="5'-NUCLEOTIDASE-RELATED"/>
    <property type="match status" value="1"/>
</dbReference>
<comment type="caution">
    <text evidence="6">The sequence shown here is derived from an EMBL/GenBank/DDBJ whole genome shotgun (WGS) entry which is preliminary data.</text>
</comment>
<evidence type="ECO:0000259" key="3">
    <source>
        <dbReference type="Pfam" id="PF00149"/>
    </source>
</evidence>
<accession>A0A7V2ZLV2</accession>
<evidence type="ECO:0008006" key="7">
    <source>
        <dbReference type="Google" id="ProtNLM"/>
    </source>
</evidence>
<evidence type="ECO:0000259" key="5">
    <source>
        <dbReference type="Pfam" id="PF18962"/>
    </source>
</evidence>
<dbReference type="GO" id="GO:0009166">
    <property type="term" value="P:nucleotide catabolic process"/>
    <property type="evidence" value="ECO:0007669"/>
    <property type="project" value="InterPro"/>
</dbReference>
<dbReference type="InterPro" id="IPR008334">
    <property type="entry name" value="5'-Nucleotdase_C"/>
</dbReference>
<dbReference type="Gene3D" id="3.90.780.10">
    <property type="entry name" value="5'-Nucleotidase, C-terminal domain"/>
    <property type="match status" value="1"/>
</dbReference>
<dbReference type="PANTHER" id="PTHR11575:SF24">
    <property type="entry name" value="5'-NUCLEOTIDASE"/>
    <property type="match status" value="1"/>
</dbReference>
<evidence type="ECO:0000313" key="6">
    <source>
        <dbReference type="EMBL" id="HFI92213.1"/>
    </source>
</evidence>
<dbReference type="GO" id="GO:0000166">
    <property type="term" value="F:nucleotide binding"/>
    <property type="evidence" value="ECO:0007669"/>
    <property type="project" value="UniProtKB-KW"/>
</dbReference>
<dbReference type="Gene3D" id="2.60.40.4070">
    <property type="match status" value="1"/>
</dbReference>
<evidence type="ECO:0000259" key="4">
    <source>
        <dbReference type="Pfam" id="PF02872"/>
    </source>
</evidence>
<dbReference type="Pfam" id="PF02872">
    <property type="entry name" value="5_nucleotid_C"/>
    <property type="match status" value="1"/>
</dbReference>
<protein>
    <recommendedName>
        <fullName evidence="7">5'-nucleotidase</fullName>
    </recommendedName>
</protein>
<evidence type="ECO:0000256" key="2">
    <source>
        <dbReference type="RuleBase" id="RU362119"/>
    </source>
</evidence>
<proteinExistence type="inferred from homology"/>
<evidence type="ECO:0000256" key="1">
    <source>
        <dbReference type="ARBA" id="ARBA00022729"/>
    </source>
</evidence>
<reference evidence="6" key="1">
    <citation type="journal article" date="2020" name="mSystems">
        <title>Genome- and Community-Level Interaction Insights into Carbon Utilization and Element Cycling Functions of Hydrothermarchaeota in Hydrothermal Sediment.</title>
        <authorList>
            <person name="Zhou Z."/>
            <person name="Liu Y."/>
            <person name="Xu W."/>
            <person name="Pan J."/>
            <person name="Luo Z.H."/>
            <person name="Li M."/>
        </authorList>
    </citation>
    <scope>NUCLEOTIDE SEQUENCE [LARGE SCALE GENOMIC DNA]</scope>
    <source>
        <strain evidence="6">SpSt-479</strain>
    </source>
</reference>
<feature type="domain" description="5'-Nucleotidase C-terminal" evidence="4">
    <location>
        <begin position="349"/>
        <end position="479"/>
    </location>
</feature>